<dbReference type="EMBL" id="WJBH02000004">
    <property type="protein sequence ID" value="KAI9559429.1"/>
    <property type="molecule type" value="Genomic_DNA"/>
</dbReference>
<keyword evidence="2" id="KW-1185">Reference proteome</keyword>
<comment type="caution">
    <text evidence="1">The sequence shown here is derived from an EMBL/GenBank/DDBJ whole genome shotgun (WGS) entry which is preliminary data.</text>
</comment>
<gene>
    <name evidence="1" type="ORF">GHT06_013417</name>
</gene>
<accession>A0AAD5KRZ9</accession>
<name>A0AAD5KRZ9_9CRUS</name>
<evidence type="ECO:0000313" key="2">
    <source>
        <dbReference type="Proteomes" id="UP000820818"/>
    </source>
</evidence>
<evidence type="ECO:0000313" key="1">
    <source>
        <dbReference type="EMBL" id="KAI9559429.1"/>
    </source>
</evidence>
<proteinExistence type="predicted"/>
<reference evidence="1 2" key="1">
    <citation type="submission" date="2022-05" db="EMBL/GenBank/DDBJ databases">
        <title>A multi-omics perspective on studying reproductive biology in Daphnia sinensis.</title>
        <authorList>
            <person name="Jia J."/>
        </authorList>
    </citation>
    <scope>NUCLEOTIDE SEQUENCE [LARGE SCALE GENOMIC DNA]</scope>
    <source>
        <strain evidence="1 2">WSL</strain>
    </source>
</reference>
<sequence length="212" mass="23909">MDKNPLPSTASVKEKLKKSCEREEECATNLQLLRQDLLKARTAANDVVLAHQKAVVKLDEELEENAKDLKNVHVHFLSERETILSGFVGSLLHKEKSAQKPPSQPDAPRFVAPLHTPTIICFLRTHLGKPGMLSCGHKILECEDFMLKTNRERMELLFEQHRCFGCFLLLSVAGHVKLADCPHPRFCAICSTTDHHQILCAPRRAYQGVIPE</sequence>
<protein>
    <submittedName>
        <fullName evidence="1">Uncharacterized protein</fullName>
    </submittedName>
</protein>
<dbReference type="Proteomes" id="UP000820818">
    <property type="component" value="Linkage Group LG4"/>
</dbReference>
<dbReference type="AlphaFoldDB" id="A0AAD5KRZ9"/>
<organism evidence="1 2">
    <name type="scientific">Daphnia sinensis</name>
    <dbReference type="NCBI Taxonomy" id="1820382"/>
    <lineage>
        <taxon>Eukaryota</taxon>
        <taxon>Metazoa</taxon>
        <taxon>Ecdysozoa</taxon>
        <taxon>Arthropoda</taxon>
        <taxon>Crustacea</taxon>
        <taxon>Branchiopoda</taxon>
        <taxon>Diplostraca</taxon>
        <taxon>Cladocera</taxon>
        <taxon>Anomopoda</taxon>
        <taxon>Daphniidae</taxon>
        <taxon>Daphnia</taxon>
        <taxon>Daphnia similis group</taxon>
    </lineage>
</organism>